<dbReference type="EMBL" id="CAADRA010006417">
    <property type="protein sequence ID" value="VFT95275.1"/>
    <property type="molecule type" value="Genomic_DNA"/>
</dbReference>
<dbReference type="InterPro" id="IPR002110">
    <property type="entry name" value="Ankyrin_rpt"/>
</dbReference>
<feature type="chain" id="PRO_5036116455" evidence="1">
    <location>
        <begin position="22"/>
        <end position="544"/>
    </location>
</feature>
<organism evidence="3 4">
    <name type="scientific">Aphanomyces stellatus</name>
    <dbReference type="NCBI Taxonomy" id="120398"/>
    <lineage>
        <taxon>Eukaryota</taxon>
        <taxon>Sar</taxon>
        <taxon>Stramenopiles</taxon>
        <taxon>Oomycota</taxon>
        <taxon>Saprolegniomycetes</taxon>
        <taxon>Saprolegniales</taxon>
        <taxon>Verrucalvaceae</taxon>
        <taxon>Aphanomyces</taxon>
    </lineage>
</organism>
<proteinExistence type="predicted"/>
<name>A0A485LBU9_9STRA</name>
<dbReference type="EMBL" id="VJMH01006396">
    <property type="protein sequence ID" value="KAF0690030.1"/>
    <property type="molecule type" value="Genomic_DNA"/>
</dbReference>
<feature type="signal peptide" evidence="1">
    <location>
        <begin position="1"/>
        <end position="21"/>
    </location>
</feature>
<protein>
    <submittedName>
        <fullName evidence="3">Aste57867_18539 protein</fullName>
    </submittedName>
</protein>
<reference evidence="2" key="2">
    <citation type="submission" date="2019-06" db="EMBL/GenBank/DDBJ databases">
        <title>Genomics analysis of Aphanomyces spp. identifies a new class of oomycete effector associated with host adaptation.</title>
        <authorList>
            <person name="Gaulin E."/>
        </authorList>
    </citation>
    <scope>NUCLEOTIDE SEQUENCE</scope>
    <source>
        <strain evidence="2">CBS 578.67</strain>
    </source>
</reference>
<dbReference type="InterPro" id="IPR052050">
    <property type="entry name" value="SecEffector_AnkRepeat"/>
</dbReference>
<dbReference type="Pfam" id="PF12796">
    <property type="entry name" value="Ank_2"/>
    <property type="match status" value="1"/>
</dbReference>
<keyword evidence="4" id="KW-1185">Reference proteome</keyword>
<dbReference type="Gene3D" id="1.25.40.20">
    <property type="entry name" value="Ankyrin repeat-containing domain"/>
    <property type="match status" value="3"/>
</dbReference>
<dbReference type="SMART" id="SM00248">
    <property type="entry name" value="ANK"/>
    <property type="match status" value="6"/>
</dbReference>
<evidence type="ECO:0000313" key="4">
    <source>
        <dbReference type="Proteomes" id="UP000332933"/>
    </source>
</evidence>
<dbReference type="PANTHER" id="PTHR46586">
    <property type="entry name" value="ANKYRIN REPEAT-CONTAINING PROTEIN"/>
    <property type="match status" value="1"/>
</dbReference>
<dbReference type="InterPro" id="IPR036770">
    <property type="entry name" value="Ankyrin_rpt-contain_sf"/>
</dbReference>
<evidence type="ECO:0000256" key="1">
    <source>
        <dbReference type="SAM" id="SignalP"/>
    </source>
</evidence>
<dbReference type="AlphaFoldDB" id="A0A485LBU9"/>
<evidence type="ECO:0000313" key="3">
    <source>
        <dbReference type="EMBL" id="VFT95275.1"/>
    </source>
</evidence>
<keyword evidence="1" id="KW-0732">Signal</keyword>
<accession>A0A485LBU9</accession>
<dbReference type="PANTHER" id="PTHR46586:SF3">
    <property type="entry name" value="ANKYRIN REPEAT-CONTAINING PROTEIN"/>
    <property type="match status" value="1"/>
</dbReference>
<gene>
    <name evidence="3" type="primary">Aste57867_18539</name>
    <name evidence="2" type="ORF">As57867_018477</name>
    <name evidence="3" type="ORF">ASTE57867_18539</name>
</gene>
<reference evidence="3 4" key="1">
    <citation type="submission" date="2019-03" db="EMBL/GenBank/DDBJ databases">
        <authorList>
            <person name="Gaulin E."/>
            <person name="Dumas B."/>
        </authorList>
    </citation>
    <scope>NUCLEOTIDE SEQUENCE [LARGE SCALE GENOMIC DNA]</scope>
    <source>
        <strain evidence="3">CBS 568.67</strain>
    </source>
</reference>
<dbReference type="SUPFAM" id="SSF48403">
    <property type="entry name" value="Ankyrin repeat"/>
    <property type="match status" value="1"/>
</dbReference>
<dbReference type="Proteomes" id="UP000332933">
    <property type="component" value="Unassembled WGS sequence"/>
</dbReference>
<sequence>MGSPSLLLVLLSSDLFARVASFQDGIYMDMRPFLTHVIPRRSDTTPNSLTRNDFDRVMAETLDPLLSTWLPTYGLNRLSKLFACLPFLRSSVLEYAVWSSNIAVLKWFDHQVGFASLHGHALVDIAVERRDVGILKLLFLHGYHEPIELETLKVAIKLPENQCMARFLVERCNDTLSPDAILQLLEVAITAGAIEIVDYLVDDVIASPNIVQHAWCVGLAAREGHFDLTLALLERGFDASKLSIDVAAHSGSLKLVQHLHDLGGYTCTTQAMDAASFQRGHLDLVQWLHENRREGCTSNAIWHAVCRGNLDLVQFLHANYPDRVDQDHLTPVVDAVAAAGHHWPLVQYMIEHKMCHVPDNIFDSAVASGQLEVVQWLLDNQTTLEVKWTTDAMDKAAGNGHLEMLQWLHDNHPTVTCTTDAWKNVVAKGNYHVVDWLITHGHCNEATARHVLDTIFQHGCVTTLESLLKKYGWILKWDATAALKTASLFRQLKMVRWLLRHRSHACAPCALRWCEQQGQDDLIAFVLRRKAQTVKGQCQCAKRA</sequence>
<evidence type="ECO:0000313" key="2">
    <source>
        <dbReference type="EMBL" id="KAF0690030.1"/>
    </source>
</evidence>